<name>A0A914XKJ9_9BILA</name>
<reference evidence="2" key="1">
    <citation type="submission" date="2022-11" db="UniProtKB">
        <authorList>
            <consortium name="WormBaseParasite"/>
        </authorList>
    </citation>
    <scope>IDENTIFICATION</scope>
</reference>
<proteinExistence type="predicted"/>
<evidence type="ECO:0000313" key="2">
    <source>
        <dbReference type="WBParaSite" id="PSAMB.scaffold826size40760.g8978.t1"/>
    </source>
</evidence>
<accession>A0A914XKJ9</accession>
<organism evidence="1 2">
    <name type="scientific">Plectus sambesii</name>
    <dbReference type="NCBI Taxonomy" id="2011161"/>
    <lineage>
        <taxon>Eukaryota</taxon>
        <taxon>Metazoa</taxon>
        <taxon>Ecdysozoa</taxon>
        <taxon>Nematoda</taxon>
        <taxon>Chromadorea</taxon>
        <taxon>Plectida</taxon>
        <taxon>Plectina</taxon>
        <taxon>Plectoidea</taxon>
        <taxon>Plectidae</taxon>
        <taxon>Plectus</taxon>
    </lineage>
</organism>
<keyword evidence="1" id="KW-1185">Reference proteome</keyword>
<dbReference type="AlphaFoldDB" id="A0A914XKJ9"/>
<dbReference type="Proteomes" id="UP000887566">
    <property type="component" value="Unplaced"/>
</dbReference>
<evidence type="ECO:0000313" key="1">
    <source>
        <dbReference type="Proteomes" id="UP000887566"/>
    </source>
</evidence>
<protein>
    <submittedName>
        <fullName evidence="2">Uncharacterized protein</fullName>
    </submittedName>
</protein>
<dbReference type="WBParaSite" id="PSAMB.scaffold826size40760.g8978.t1">
    <property type="protein sequence ID" value="PSAMB.scaffold826size40760.g8978.t1"/>
    <property type="gene ID" value="PSAMB.scaffold826size40760.g8978"/>
</dbReference>
<sequence length="106" mass="11715">MPPKKMPAAGLLRHARRRTIESVAFCGGDASHRSSRPALSCCFSCDHTTMSAISAPPMWRADDERWGRGSNRQVKRGPLVVARGRGRLSRELFVAVLLSGRSPWAR</sequence>